<evidence type="ECO:0000256" key="1">
    <source>
        <dbReference type="RuleBase" id="RU000383"/>
    </source>
</evidence>
<dbReference type="GO" id="GO:0005634">
    <property type="term" value="C:nucleus"/>
    <property type="evidence" value="ECO:0007669"/>
    <property type="project" value="TreeGrafter"/>
</dbReference>
<dbReference type="EMBL" id="KV425946">
    <property type="protein sequence ID" value="KZV96221.1"/>
    <property type="molecule type" value="Genomic_DNA"/>
</dbReference>
<keyword evidence="5" id="KW-1185">Reference proteome</keyword>
<protein>
    <recommendedName>
        <fullName evidence="3">Cyclin-like domain-containing protein</fullName>
    </recommendedName>
</protein>
<feature type="compositionally biased region" description="Basic residues" evidence="2">
    <location>
        <begin position="443"/>
        <end position="452"/>
    </location>
</feature>
<dbReference type="STRING" id="1314781.A0A165KEP9"/>
<accession>A0A165KEP9</accession>
<evidence type="ECO:0000256" key="2">
    <source>
        <dbReference type="SAM" id="MobiDB-lite"/>
    </source>
</evidence>
<evidence type="ECO:0000313" key="5">
    <source>
        <dbReference type="Proteomes" id="UP000077266"/>
    </source>
</evidence>
<dbReference type="Proteomes" id="UP000077266">
    <property type="component" value="Unassembled WGS sequence"/>
</dbReference>
<dbReference type="OrthoDB" id="10250320at2759"/>
<feature type="compositionally biased region" description="Basic residues" evidence="2">
    <location>
        <begin position="426"/>
        <end position="436"/>
    </location>
</feature>
<sequence>MVHNPDSLQPQSSALYAASLVPSSSHDSWLLELVNTPVNFAFVDSIAERVLEFCCHALGSDVLDRDPDFKLAFMGFIIDVVRSCRLSTGTVLVALVYLDRAQGRFSLLQYGDFPAERVFFASTLLASKYVNDANMTNRDWACNTPFDVKDVLKMERDFLAAVGYDLSVRDQDLEPMYAALCSQSPLALPALYHHAIARYASSHASPLVQTLSHSSPVTSSPACTSYSSPSLWPFDSPTLEVVYCGSPFGRAGAIAPEPLTPEWSFCDFDTDSRPSTGSSQSDASLLTPPDCYGLDAEVAGFAYSSRTPDSDESFEAGVLEDAIELQPLGHSTSSADVFPPTLCLPSPPRGCGTQSNARDDPFCSIPCQPEAKHTRRRSQGLVNVTNIFCGARDEVVEMDITSGAATSWADLQWSWMLDNQAAGARPVKRKDRKRHKETPPPYRRQRVAHSIY</sequence>
<dbReference type="GO" id="GO:0000307">
    <property type="term" value="C:cyclin-dependent protein kinase holoenzyme complex"/>
    <property type="evidence" value="ECO:0007669"/>
    <property type="project" value="TreeGrafter"/>
</dbReference>
<evidence type="ECO:0000313" key="4">
    <source>
        <dbReference type="EMBL" id="KZV96221.1"/>
    </source>
</evidence>
<dbReference type="InParanoid" id="A0A165KEP9"/>
<dbReference type="PANTHER" id="PTHR15615">
    <property type="match status" value="1"/>
</dbReference>
<dbReference type="PANTHER" id="PTHR15615:SF27">
    <property type="entry name" value="PHO85 CYCLIN CLG1"/>
    <property type="match status" value="1"/>
</dbReference>
<dbReference type="GO" id="GO:0019901">
    <property type="term" value="F:protein kinase binding"/>
    <property type="evidence" value="ECO:0007669"/>
    <property type="project" value="InterPro"/>
</dbReference>
<feature type="region of interest" description="Disordered" evidence="2">
    <location>
        <begin position="422"/>
        <end position="452"/>
    </location>
</feature>
<dbReference type="GO" id="GO:0016538">
    <property type="term" value="F:cyclin-dependent protein serine/threonine kinase regulator activity"/>
    <property type="evidence" value="ECO:0007669"/>
    <property type="project" value="TreeGrafter"/>
</dbReference>
<comment type="similarity">
    <text evidence="1">Belongs to the cyclin family.</text>
</comment>
<dbReference type="InterPro" id="IPR013763">
    <property type="entry name" value="Cyclin-like_dom"/>
</dbReference>
<dbReference type="SMART" id="SM00385">
    <property type="entry name" value="CYCLIN"/>
    <property type="match status" value="1"/>
</dbReference>
<name>A0A165KEP9_EXIGL</name>
<evidence type="ECO:0000259" key="3">
    <source>
        <dbReference type="SMART" id="SM00385"/>
    </source>
</evidence>
<reference evidence="4 5" key="1">
    <citation type="journal article" date="2016" name="Mol. Biol. Evol.">
        <title>Comparative Genomics of Early-Diverging Mushroom-Forming Fungi Provides Insights into the Origins of Lignocellulose Decay Capabilities.</title>
        <authorList>
            <person name="Nagy L.G."/>
            <person name="Riley R."/>
            <person name="Tritt A."/>
            <person name="Adam C."/>
            <person name="Daum C."/>
            <person name="Floudas D."/>
            <person name="Sun H."/>
            <person name="Yadav J.S."/>
            <person name="Pangilinan J."/>
            <person name="Larsson K.H."/>
            <person name="Matsuura K."/>
            <person name="Barry K."/>
            <person name="Labutti K."/>
            <person name="Kuo R."/>
            <person name="Ohm R.A."/>
            <person name="Bhattacharya S.S."/>
            <person name="Shirouzu T."/>
            <person name="Yoshinaga Y."/>
            <person name="Martin F.M."/>
            <person name="Grigoriev I.V."/>
            <person name="Hibbett D.S."/>
        </authorList>
    </citation>
    <scope>NUCLEOTIDE SEQUENCE [LARGE SCALE GENOMIC DNA]</scope>
    <source>
        <strain evidence="4 5">HHB12029</strain>
    </source>
</reference>
<dbReference type="Pfam" id="PF00134">
    <property type="entry name" value="Cyclin_N"/>
    <property type="match status" value="1"/>
</dbReference>
<dbReference type="CDD" id="cd20557">
    <property type="entry name" value="CYCLIN_ScPCL1-like"/>
    <property type="match status" value="1"/>
</dbReference>
<proteinExistence type="inferred from homology"/>
<dbReference type="InterPro" id="IPR013922">
    <property type="entry name" value="Cyclin_PHO80-like"/>
</dbReference>
<organism evidence="4 5">
    <name type="scientific">Exidia glandulosa HHB12029</name>
    <dbReference type="NCBI Taxonomy" id="1314781"/>
    <lineage>
        <taxon>Eukaryota</taxon>
        <taxon>Fungi</taxon>
        <taxon>Dikarya</taxon>
        <taxon>Basidiomycota</taxon>
        <taxon>Agaricomycotina</taxon>
        <taxon>Agaricomycetes</taxon>
        <taxon>Auriculariales</taxon>
        <taxon>Exidiaceae</taxon>
        <taxon>Exidia</taxon>
    </lineage>
</organism>
<gene>
    <name evidence="4" type="ORF">EXIGLDRAFT_765595</name>
</gene>
<dbReference type="Gene3D" id="1.10.472.10">
    <property type="entry name" value="Cyclin-like"/>
    <property type="match status" value="1"/>
</dbReference>
<dbReference type="InterPro" id="IPR036915">
    <property type="entry name" value="Cyclin-like_sf"/>
</dbReference>
<dbReference type="AlphaFoldDB" id="A0A165KEP9"/>
<dbReference type="InterPro" id="IPR006671">
    <property type="entry name" value="Cyclin_N"/>
</dbReference>
<keyword evidence="1" id="KW-0195">Cyclin</keyword>
<dbReference type="SUPFAM" id="SSF47954">
    <property type="entry name" value="Cyclin-like"/>
    <property type="match status" value="1"/>
</dbReference>
<feature type="domain" description="Cyclin-like" evidence="3">
    <location>
        <begin position="75"/>
        <end position="160"/>
    </location>
</feature>